<evidence type="ECO:0000313" key="3">
    <source>
        <dbReference type="EMBL" id="KAI5060418.1"/>
    </source>
</evidence>
<dbReference type="OrthoDB" id="1925714at2759"/>
<feature type="signal peptide" evidence="2">
    <location>
        <begin position="1"/>
        <end position="20"/>
    </location>
</feature>
<dbReference type="Pfam" id="PF17784">
    <property type="entry name" value="Sulfotransfer_4"/>
    <property type="match status" value="1"/>
</dbReference>
<proteinExistence type="predicted"/>
<evidence type="ECO:0000313" key="4">
    <source>
        <dbReference type="Proteomes" id="UP000886520"/>
    </source>
</evidence>
<dbReference type="SUPFAM" id="SSF52540">
    <property type="entry name" value="P-loop containing nucleoside triphosphate hydrolases"/>
    <property type="match status" value="1"/>
</dbReference>
<evidence type="ECO:0000256" key="1">
    <source>
        <dbReference type="ARBA" id="ARBA00022528"/>
    </source>
</evidence>
<keyword evidence="4" id="KW-1185">Reference proteome</keyword>
<dbReference type="InterPro" id="IPR027417">
    <property type="entry name" value="P-loop_NTPase"/>
</dbReference>
<dbReference type="PANTHER" id="PTHR36978:SF4">
    <property type="entry name" value="P-LOOP CONTAINING NUCLEOSIDE TRIPHOSPHATE HYDROLASE PROTEIN"/>
    <property type="match status" value="1"/>
</dbReference>
<organism evidence="3 4">
    <name type="scientific">Adiantum capillus-veneris</name>
    <name type="common">Maidenhair fern</name>
    <dbReference type="NCBI Taxonomy" id="13818"/>
    <lineage>
        <taxon>Eukaryota</taxon>
        <taxon>Viridiplantae</taxon>
        <taxon>Streptophyta</taxon>
        <taxon>Embryophyta</taxon>
        <taxon>Tracheophyta</taxon>
        <taxon>Polypodiopsida</taxon>
        <taxon>Polypodiidae</taxon>
        <taxon>Polypodiales</taxon>
        <taxon>Pteridineae</taxon>
        <taxon>Pteridaceae</taxon>
        <taxon>Vittarioideae</taxon>
        <taxon>Adiantum</taxon>
    </lineage>
</organism>
<evidence type="ECO:0000256" key="2">
    <source>
        <dbReference type="SAM" id="SignalP"/>
    </source>
</evidence>
<keyword evidence="1" id="KW-0934">Plastid</keyword>
<gene>
    <name evidence="3" type="ORF">GOP47_0024838</name>
</gene>
<reference evidence="3" key="1">
    <citation type="submission" date="2021-01" db="EMBL/GenBank/DDBJ databases">
        <title>Adiantum capillus-veneris genome.</title>
        <authorList>
            <person name="Fang Y."/>
            <person name="Liao Q."/>
        </authorList>
    </citation>
    <scope>NUCLEOTIDE SEQUENCE</scope>
    <source>
        <strain evidence="3">H3</strain>
        <tissue evidence="3">Leaf</tissue>
    </source>
</reference>
<dbReference type="Gene3D" id="3.40.50.300">
    <property type="entry name" value="P-loop containing nucleotide triphosphate hydrolases"/>
    <property type="match status" value="1"/>
</dbReference>
<sequence length="150" mass="16844">MMAMAWLRASGFLLLSLLLARPLCNHLARWLVYLLFGRRSEQQLPKGTSKQSKSNLQVIIAGFPRTGTLSLLLAMETLGFPCFHGMHLKKPTTGNLFIKAFTSGDPKCWEELLDGYAAITDFPGACGYKQLMEIFPNAKIILNIRDPNKW</sequence>
<name>A0A9D4U2V0_ADICA</name>
<evidence type="ECO:0008006" key="5">
    <source>
        <dbReference type="Google" id="ProtNLM"/>
    </source>
</evidence>
<dbReference type="PANTHER" id="PTHR36978">
    <property type="entry name" value="P-LOOP CONTAINING NUCLEOTIDE TRIPHOSPHATE HYDROLASE"/>
    <property type="match status" value="1"/>
</dbReference>
<dbReference type="EMBL" id="JABFUD020000024">
    <property type="protein sequence ID" value="KAI5060418.1"/>
    <property type="molecule type" value="Genomic_DNA"/>
</dbReference>
<feature type="chain" id="PRO_5038778689" description="Sulfotransferase" evidence="2">
    <location>
        <begin position="21"/>
        <end position="150"/>
    </location>
</feature>
<dbReference type="Proteomes" id="UP000886520">
    <property type="component" value="Chromosome 24"/>
</dbReference>
<accession>A0A9D4U2V0</accession>
<comment type="caution">
    <text evidence="3">The sequence shown here is derived from an EMBL/GenBank/DDBJ whole genome shotgun (WGS) entry which is preliminary data.</text>
</comment>
<dbReference type="AlphaFoldDB" id="A0A9D4U2V0"/>
<protein>
    <recommendedName>
        <fullName evidence="5">Sulfotransferase</fullName>
    </recommendedName>
</protein>
<keyword evidence="2" id="KW-0732">Signal</keyword>
<dbReference type="InterPro" id="IPR040632">
    <property type="entry name" value="Sulfotransfer_4"/>
</dbReference>
<keyword evidence="1" id="KW-0150">Chloroplast</keyword>